<comment type="subcellular location">
    <subcellularLocation>
        <location evidence="1">Preautophagosomal structure membrane</location>
        <topology evidence="1">Single-pass type I membrane protein</topology>
    </subcellularLocation>
</comment>
<dbReference type="InterPro" id="IPR009011">
    <property type="entry name" value="Man6P_isomerase_rcpt-bd_dom_sf"/>
</dbReference>
<keyword evidence="4" id="KW-0813">Transport</keyword>
<evidence type="ECO:0000256" key="6">
    <source>
        <dbReference type="ARBA" id="ARBA00023136"/>
    </source>
</evidence>
<evidence type="ECO:0000313" key="8">
    <source>
        <dbReference type="EMBL" id="NDV36714.1"/>
    </source>
</evidence>
<dbReference type="GO" id="GO:0015031">
    <property type="term" value="P:protein transport"/>
    <property type="evidence" value="ECO:0007669"/>
    <property type="project" value="UniProtKB-KW"/>
</dbReference>
<sequence length="188" mass="20334">MKITEFNTDYTTSICKNDYECGRDCVNGAGYCLKNQYYEDCVGAFDLALPLGSGEKGVELVYGGGDWGYIGRIKLTCDPTAGDEADTVKKLGNDAKSMVAPSKHACPKTGRKADSLDTELSLGTAILITLVVLIVVYLGAGVAWNRFREGRSGTELLPHKDFWTAAPGRVKDGFQFTASKIKEKLSSN</sequence>
<evidence type="ECO:0000256" key="5">
    <source>
        <dbReference type="ARBA" id="ARBA00022989"/>
    </source>
</evidence>
<keyword evidence="2 7" id="KW-0812">Transmembrane</keyword>
<dbReference type="PANTHER" id="PTHR15071">
    <property type="entry name" value="MANNOSE-6-PHOSPHATE RECEPTOR FAMILY MEMBER"/>
    <property type="match status" value="1"/>
</dbReference>
<evidence type="ECO:0000256" key="3">
    <source>
        <dbReference type="ARBA" id="ARBA00022729"/>
    </source>
</evidence>
<feature type="transmembrane region" description="Helical" evidence="7">
    <location>
        <begin position="120"/>
        <end position="144"/>
    </location>
</feature>
<accession>A0A6B2LIC7</accession>
<evidence type="ECO:0000256" key="1">
    <source>
        <dbReference type="ARBA" id="ARBA00004472"/>
    </source>
</evidence>
<proteinExistence type="predicted"/>
<dbReference type="InterPro" id="IPR018939">
    <property type="entry name" value="Autophagy-rel_prot_27"/>
</dbReference>
<dbReference type="AlphaFoldDB" id="A0A6B2LIC7"/>
<protein>
    <recommendedName>
        <fullName evidence="9">Autophagy-related protein 27</fullName>
    </recommendedName>
</protein>
<keyword evidence="3" id="KW-0732">Signal</keyword>
<evidence type="ECO:0000256" key="2">
    <source>
        <dbReference type="ARBA" id="ARBA00022692"/>
    </source>
</evidence>
<keyword evidence="4" id="KW-0653">Protein transport</keyword>
<evidence type="ECO:0000256" key="7">
    <source>
        <dbReference type="SAM" id="Phobius"/>
    </source>
</evidence>
<dbReference type="PANTHER" id="PTHR15071:SF0">
    <property type="entry name" value="MANNOSE 6-PHOSPHATE RECEPTOR-LIKE PROTEIN 1"/>
    <property type="match status" value="1"/>
</dbReference>
<evidence type="ECO:0008006" key="9">
    <source>
        <dbReference type="Google" id="ProtNLM"/>
    </source>
</evidence>
<dbReference type="Pfam" id="PF09451">
    <property type="entry name" value="ATG27"/>
    <property type="match status" value="1"/>
</dbReference>
<name>A0A6B2LIC7_9EUKA</name>
<dbReference type="SUPFAM" id="SSF50911">
    <property type="entry name" value="Mannose 6-phosphate receptor domain"/>
    <property type="match status" value="1"/>
</dbReference>
<evidence type="ECO:0000256" key="4">
    <source>
        <dbReference type="ARBA" id="ARBA00022927"/>
    </source>
</evidence>
<keyword evidence="5 7" id="KW-1133">Transmembrane helix</keyword>
<dbReference type="Gene3D" id="2.70.130.10">
    <property type="entry name" value="Mannose-6-phosphate receptor binding domain"/>
    <property type="match status" value="1"/>
</dbReference>
<keyword evidence="6 7" id="KW-0472">Membrane</keyword>
<dbReference type="EMBL" id="GIBP01007745">
    <property type="protein sequence ID" value="NDV36714.1"/>
    <property type="molecule type" value="Transcribed_RNA"/>
</dbReference>
<organism evidence="8">
    <name type="scientific">Arcella intermedia</name>
    <dbReference type="NCBI Taxonomy" id="1963864"/>
    <lineage>
        <taxon>Eukaryota</taxon>
        <taxon>Amoebozoa</taxon>
        <taxon>Tubulinea</taxon>
        <taxon>Elardia</taxon>
        <taxon>Arcellinida</taxon>
        <taxon>Sphaerothecina</taxon>
        <taxon>Arcellidae</taxon>
        <taxon>Arcella</taxon>
    </lineage>
</organism>
<reference evidence="8" key="1">
    <citation type="journal article" date="2020" name="J. Eukaryot. Microbiol.">
        <title>De novo Sequencing, Assembly and Annotation of the Transcriptome for the Free-Living Testate Amoeba Arcella intermedia.</title>
        <authorList>
            <person name="Ribeiro G.M."/>
            <person name="Porfirio-Sousa A.L."/>
            <person name="Maurer-Alcala X.X."/>
            <person name="Katz L.A."/>
            <person name="Lahr D.J.G."/>
        </authorList>
    </citation>
    <scope>NUCLEOTIDE SEQUENCE</scope>
</reference>
<dbReference type="GO" id="GO:0000139">
    <property type="term" value="C:Golgi membrane"/>
    <property type="evidence" value="ECO:0007669"/>
    <property type="project" value="UniProtKB-SubCell"/>
</dbReference>
<dbReference type="GO" id="GO:0034045">
    <property type="term" value="C:phagophore assembly site membrane"/>
    <property type="evidence" value="ECO:0007669"/>
    <property type="project" value="UniProtKB-SubCell"/>
</dbReference>